<reference evidence="1" key="1">
    <citation type="submission" date="2021-08" db="EMBL/GenBank/DDBJ databases">
        <title>DNA methylation of m4C regulates biosynthesis of daptomycin in Streptomyces roseosporus L30.</title>
        <authorList>
            <person name="Fang J.-L."/>
        </authorList>
    </citation>
    <scope>NUCLEOTIDE SEQUENCE</scope>
    <source>
        <strain evidence="1">L30</strain>
    </source>
</reference>
<dbReference type="RefSeq" id="WP_006124572.1">
    <property type="nucleotide sequence ID" value="NZ_CP098609.1"/>
</dbReference>
<evidence type="ECO:0008006" key="3">
    <source>
        <dbReference type="Google" id="ProtNLM"/>
    </source>
</evidence>
<accession>A0ABY4V364</accession>
<keyword evidence="2" id="KW-1185">Reference proteome</keyword>
<dbReference type="Proteomes" id="UP001056079">
    <property type="component" value="Chromosome"/>
</dbReference>
<evidence type="ECO:0000313" key="2">
    <source>
        <dbReference type="Proteomes" id="UP001056079"/>
    </source>
</evidence>
<organism evidence="1 2">
    <name type="scientific">Streptomyces filamentosus</name>
    <name type="common">Streptomyces roseosporus</name>
    <dbReference type="NCBI Taxonomy" id="67294"/>
    <lineage>
        <taxon>Bacteria</taxon>
        <taxon>Bacillati</taxon>
        <taxon>Actinomycetota</taxon>
        <taxon>Actinomycetes</taxon>
        <taxon>Kitasatosporales</taxon>
        <taxon>Streptomycetaceae</taxon>
        <taxon>Streptomyces</taxon>
    </lineage>
</organism>
<sequence length="133" mass="14417">MPEPIAFPDSVEVYARYLREALAARGDPVQTGTRVPTPRPRRFVTVHRIGGTRLDVVTDRPRLDVHCWGATEDEAADLVTVVRALAFAAPGWRGAVVYDVAEVGGPSLLTDSETSLPKYAHAVEVSIRGALLI</sequence>
<gene>
    <name evidence="1" type="ORF">K7395_24715</name>
</gene>
<evidence type="ECO:0000313" key="1">
    <source>
        <dbReference type="EMBL" id="USC49692.1"/>
    </source>
</evidence>
<protein>
    <recommendedName>
        <fullName evidence="3">Tail terminator</fullName>
    </recommendedName>
</protein>
<name>A0ABY4V364_STRFL</name>
<dbReference type="EMBL" id="CP098609">
    <property type="protein sequence ID" value="USC49692.1"/>
    <property type="molecule type" value="Genomic_DNA"/>
</dbReference>
<proteinExistence type="predicted"/>